<reference evidence="2 3" key="1">
    <citation type="submission" date="2024-03" db="EMBL/GenBank/DDBJ databases">
        <title>Actinomycetospora sp. OC33-EN08, a novel actinomycete isolated from wild orchid (Aerides multiflora).</title>
        <authorList>
            <person name="Suriyachadkun C."/>
        </authorList>
    </citation>
    <scope>NUCLEOTIDE SEQUENCE [LARGE SCALE GENOMIC DNA]</scope>
    <source>
        <strain evidence="2 3">OC33-EN08</strain>
    </source>
</reference>
<comment type="caution">
    <text evidence="2">The sequence shown here is derived from an EMBL/GenBank/DDBJ whole genome shotgun (WGS) entry which is preliminary data.</text>
</comment>
<keyword evidence="3" id="KW-1185">Reference proteome</keyword>
<dbReference type="InterPro" id="IPR029068">
    <property type="entry name" value="Glyas_Bleomycin-R_OHBP_Dase"/>
</dbReference>
<proteinExistence type="predicted"/>
<dbReference type="InterPro" id="IPR004360">
    <property type="entry name" value="Glyas_Fos-R_dOase_dom"/>
</dbReference>
<name>A0ABU8MXW8_9PSEU</name>
<feature type="domain" description="VOC" evidence="1">
    <location>
        <begin position="13"/>
        <end position="144"/>
    </location>
</feature>
<dbReference type="EMBL" id="JBBEGN010000028">
    <property type="protein sequence ID" value="MEJ2871799.1"/>
    <property type="molecule type" value="Genomic_DNA"/>
</dbReference>
<gene>
    <name evidence="2" type="ORF">WCD74_28855</name>
</gene>
<evidence type="ECO:0000313" key="2">
    <source>
        <dbReference type="EMBL" id="MEJ2871799.1"/>
    </source>
</evidence>
<dbReference type="RefSeq" id="WP_337698374.1">
    <property type="nucleotide sequence ID" value="NZ_JBBEGN010000028.1"/>
</dbReference>
<evidence type="ECO:0000259" key="1">
    <source>
        <dbReference type="PROSITE" id="PS51819"/>
    </source>
</evidence>
<evidence type="ECO:0000313" key="3">
    <source>
        <dbReference type="Proteomes" id="UP001385809"/>
    </source>
</evidence>
<organism evidence="2 3">
    <name type="scientific">Actinomycetospora aurantiaca</name>
    <dbReference type="NCBI Taxonomy" id="3129233"/>
    <lineage>
        <taxon>Bacteria</taxon>
        <taxon>Bacillati</taxon>
        <taxon>Actinomycetota</taxon>
        <taxon>Actinomycetes</taxon>
        <taxon>Pseudonocardiales</taxon>
        <taxon>Pseudonocardiaceae</taxon>
        <taxon>Actinomycetospora</taxon>
    </lineage>
</organism>
<dbReference type="InterPro" id="IPR037523">
    <property type="entry name" value="VOC_core"/>
</dbReference>
<dbReference type="SUPFAM" id="SSF54593">
    <property type="entry name" value="Glyoxalase/Bleomycin resistance protein/Dihydroxybiphenyl dioxygenase"/>
    <property type="match status" value="1"/>
</dbReference>
<accession>A0ABU8MXW8</accession>
<dbReference type="Gene3D" id="3.10.180.10">
    <property type="entry name" value="2,3-Dihydroxybiphenyl 1,2-Dioxygenase, domain 1"/>
    <property type="match status" value="1"/>
</dbReference>
<protein>
    <submittedName>
        <fullName evidence="2">VOC family protein</fullName>
    </submittedName>
</protein>
<dbReference type="PROSITE" id="PS51819">
    <property type="entry name" value="VOC"/>
    <property type="match status" value="1"/>
</dbReference>
<sequence length="146" mass="15844">MSSDTATRPALAGIHHFSPTVTDVEASAAWYERVLGLQRVPVPFPHHGDEDGGHAVLLMDPGVGIAIGLHHHRAGSGDRADERRTGLDHVAFGVPARTDLDAWAHRLDDLGVAHSGVIDETNPIPYSTVVFRDPDNIQLEFVFVEM</sequence>
<dbReference type="Pfam" id="PF00903">
    <property type="entry name" value="Glyoxalase"/>
    <property type="match status" value="1"/>
</dbReference>
<dbReference type="Proteomes" id="UP001385809">
    <property type="component" value="Unassembled WGS sequence"/>
</dbReference>